<dbReference type="RefSeq" id="WP_379483772.1">
    <property type="nucleotide sequence ID" value="NZ_JBHMCF010000023.1"/>
</dbReference>
<comment type="caution">
    <text evidence="1">The sequence shown here is derived from an EMBL/GenBank/DDBJ whole genome shotgun (WGS) entry which is preliminary data.</text>
</comment>
<accession>A0ABV5NRB0</accession>
<sequence length="58" mass="6353">MTTPQLPDPLPHFYDCGCPDIYFCPASDEVECPRHSGFTVCCGNTPGHIPVRPHTPPT</sequence>
<name>A0ABV5NRB0_9ACTN</name>
<evidence type="ECO:0000313" key="2">
    <source>
        <dbReference type="Proteomes" id="UP001589568"/>
    </source>
</evidence>
<keyword evidence="2" id="KW-1185">Reference proteome</keyword>
<gene>
    <name evidence="1" type="ORF">ACFFR3_22160</name>
</gene>
<reference evidence="1 2" key="1">
    <citation type="submission" date="2024-09" db="EMBL/GenBank/DDBJ databases">
        <authorList>
            <person name="Sun Q."/>
            <person name="Mori K."/>
        </authorList>
    </citation>
    <scope>NUCLEOTIDE SEQUENCE [LARGE SCALE GENOMIC DNA]</scope>
    <source>
        <strain evidence="1 2">JCM 3324</strain>
    </source>
</reference>
<organism evidence="1 2">
    <name type="scientific">Nonomuraea salmonea</name>
    <dbReference type="NCBI Taxonomy" id="46181"/>
    <lineage>
        <taxon>Bacteria</taxon>
        <taxon>Bacillati</taxon>
        <taxon>Actinomycetota</taxon>
        <taxon>Actinomycetes</taxon>
        <taxon>Streptosporangiales</taxon>
        <taxon>Streptosporangiaceae</taxon>
        <taxon>Nonomuraea</taxon>
    </lineage>
</organism>
<dbReference type="EMBL" id="JBHMCF010000023">
    <property type="protein sequence ID" value="MFB9472224.1"/>
    <property type="molecule type" value="Genomic_DNA"/>
</dbReference>
<protein>
    <submittedName>
        <fullName evidence="1">Uncharacterized protein</fullName>
    </submittedName>
</protein>
<proteinExistence type="predicted"/>
<evidence type="ECO:0000313" key="1">
    <source>
        <dbReference type="EMBL" id="MFB9472224.1"/>
    </source>
</evidence>
<dbReference type="Proteomes" id="UP001589568">
    <property type="component" value="Unassembled WGS sequence"/>
</dbReference>